<reference evidence="1" key="1">
    <citation type="journal article" date="2021" name="Proc. Natl. Acad. Sci. U.S.A.">
        <title>A Catalog of Tens of Thousands of Viruses from Human Metagenomes Reveals Hidden Associations with Chronic Diseases.</title>
        <authorList>
            <person name="Tisza M.J."/>
            <person name="Buck C.B."/>
        </authorList>
    </citation>
    <scope>NUCLEOTIDE SEQUENCE</scope>
    <source>
        <strain evidence="1">Ctu2j3</strain>
    </source>
</reference>
<protein>
    <submittedName>
        <fullName evidence="1">Uncharacterized protein</fullName>
    </submittedName>
</protein>
<dbReference type="EMBL" id="BK016090">
    <property type="protein sequence ID" value="DAF94364.1"/>
    <property type="molecule type" value="Genomic_DNA"/>
</dbReference>
<sequence>MDGRYVFFKVPETDTSINVDLTPLLLQDETLMNLVVGAVQPVTPTPLTATLQSAVTNPKAMILTVGGQNGVSYGLNLTLTTNARVLVVSVAITAQDPSFVPYVTENPEAYTDLVDTIEAGNAAIGTTVFTFPGNMDPSGGFVVWELLASDGTVYAAGNAFSYVVQSTGLTNMVIAQSVVTVPATVPPSLEGQKYQLRYTLELPQTIGAQIDPTTGSAAQSRFYQFENLRVVGLNTVPLGTQPQAELQGVAATLSICVDKPYDNVTLEIGYGSQQVAAQTPITEFERTSNGYVFSGVVPTASFTVSLEPYTVIWKYWANNNAAMVYQESADLWIINPSIMTAVGDVKAKIAKARATLYGSPDLLFPTPTILTWLRRGMDAFNGAYGQFTSFTMTNARGPIREYWLLYAELAAIQSQYLAEGEKAFNYQGAAISLEVDRTQYLETAARDIQSRLDSEIKDVKVNLIIKGNTSGDGSADPTKLQTGAIGAVGISITPASMWGRFSPGYGLSVGGGVANSY</sequence>
<name>A0A8S5UIV8_9CAUD</name>
<dbReference type="EMBL" id="BK016090">
    <property type="protein sequence ID" value="DAF94371.1"/>
    <property type="molecule type" value="Genomic_DNA"/>
</dbReference>
<organism evidence="1">
    <name type="scientific">Myoviridae sp. ctu2j3</name>
    <dbReference type="NCBI Taxonomy" id="2825197"/>
    <lineage>
        <taxon>Viruses</taxon>
        <taxon>Duplodnaviria</taxon>
        <taxon>Heunggongvirae</taxon>
        <taxon>Uroviricota</taxon>
        <taxon>Caudoviricetes</taxon>
    </lineage>
</organism>
<accession>A0A8S5UIV8</accession>
<proteinExistence type="predicted"/>
<evidence type="ECO:0000313" key="1">
    <source>
        <dbReference type="EMBL" id="DAF94364.1"/>
    </source>
</evidence>